<accession>A0A5B0HDA2</accession>
<name>A0A5B0HDA2_9BURK</name>
<comment type="caution">
    <text evidence="1">The sequence shown here is derived from an EMBL/GenBank/DDBJ whole genome shotgun (WGS) entry which is preliminary data.</text>
</comment>
<dbReference type="Pfam" id="PF22764">
    <property type="entry name" value="E217_Gp32"/>
    <property type="match status" value="1"/>
</dbReference>
<dbReference type="AlphaFoldDB" id="A0A5B0HDA2"/>
<keyword evidence="2" id="KW-1185">Reference proteome</keyword>
<dbReference type="RefSeq" id="WP_149669660.1">
    <property type="nucleotide sequence ID" value="NZ_VTUZ01000005.1"/>
</dbReference>
<evidence type="ECO:0000313" key="1">
    <source>
        <dbReference type="EMBL" id="KAA1013030.1"/>
    </source>
</evidence>
<protein>
    <submittedName>
        <fullName evidence="1">Uncharacterized protein</fullName>
    </submittedName>
</protein>
<proteinExistence type="predicted"/>
<gene>
    <name evidence="1" type="ORF">FVF58_09575</name>
</gene>
<dbReference type="Proteomes" id="UP000325273">
    <property type="component" value="Unassembled WGS sequence"/>
</dbReference>
<evidence type="ECO:0000313" key="2">
    <source>
        <dbReference type="Proteomes" id="UP000325273"/>
    </source>
</evidence>
<organism evidence="1 2">
    <name type="scientific">Paraburkholderia panacisoli</name>
    <dbReference type="NCBI Taxonomy" id="2603818"/>
    <lineage>
        <taxon>Bacteria</taxon>
        <taxon>Pseudomonadati</taxon>
        <taxon>Pseudomonadota</taxon>
        <taxon>Betaproteobacteria</taxon>
        <taxon>Burkholderiales</taxon>
        <taxon>Burkholderiaceae</taxon>
        <taxon>Paraburkholderia</taxon>
    </lineage>
</organism>
<reference evidence="1 2" key="1">
    <citation type="submission" date="2019-08" db="EMBL/GenBank/DDBJ databases">
        <title>Paraburkholderia sp. DCY113.</title>
        <authorList>
            <person name="Kang J."/>
        </authorList>
    </citation>
    <scope>NUCLEOTIDE SEQUENCE [LARGE SCALE GENOMIC DNA]</scope>
    <source>
        <strain evidence="1 2">DCY113</strain>
    </source>
</reference>
<sequence>MADITSANSSLLIGVSGLFTIPQHLAGFSADDMYEIASVDNKEVMIGVDGVLSAGWIPAVKVMTVTLQADSASNTFFESWAASEEAAKTPFFAFGVINQPSVSRIYTLTNGVLKNYTPLAHAGRTLQPRKFEVHWQTVIGAPI</sequence>
<dbReference type="InterPro" id="IPR054440">
    <property type="entry name" value="Gp32-like"/>
</dbReference>
<dbReference type="EMBL" id="VTUZ01000005">
    <property type="protein sequence ID" value="KAA1013030.1"/>
    <property type="molecule type" value="Genomic_DNA"/>
</dbReference>